<sequence>MTEPAPGNRPRRRRWPWVVTAVVALAGAAVFTLLTSPRSDTDFVGVADTLCDELRIERLSAVAGVPLTPSPESTSTTCLLVADRPQGQAWLSFRMATFNNVDTSSPYGWNADASGIEGLGWKAAGQWPDLSQARIISLFGNKSAAVTIDSANNDFGDAAMAVALLNEWLA</sequence>
<keyword evidence="1" id="KW-0472">Membrane</keyword>
<dbReference type="HOGENOM" id="CLU_1569053_0_0_11"/>
<dbReference type="Proteomes" id="UP000002218">
    <property type="component" value="Chromosome"/>
</dbReference>
<keyword evidence="1" id="KW-1133">Transmembrane helix</keyword>
<dbReference type="RefSeq" id="WP_015749885.1">
    <property type="nucleotide sequence ID" value="NC_013235.1"/>
</dbReference>
<proteinExistence type="predicted"/>
<accession>C8X8X6</accession>
<feature type="transmembrane region" description="Helical" evidence="1">
    <location>
        <begin position="15"/>
        <end position="34"/>
    </location>
</feature>
<keyword evidence="1" id="KW-0812">Transmembrane</keyword>
<reference evidence="3" key="1">
    <citation type="submission" date="2009-09" db="EMBL/GenBank/DDBJ databases">
        <title>The complete genome of Nakamurella multipartita DSM 44233.</title>
        <authorList>
            <consortium name="US DOE Joint Genome Institute (JGI-PGF)"/>
            <person name="Lucas S."/>
            <person name="Copeland A."/>
            <person name="Lapidus A."/>
            <person name="Glavina del Rio T."/>
            <person name="Dalin E."/>
            <person name="Tice H."/>
            <person name="Bruce D."/>
            <person name="Goodwin L."/>
            <person name="Pitluck S."/>
            <person name="Kyrpides N."/>
            <person name="Mavromatis K."/>
            <person name="Ivanova N."/>
            <person name="Ovchinnikova G."/>
            <person name="Sims D."/>
            <person name="Meincke L."/>
            <person name="Brettin T."/>
            <person name="Detter J.C."/>
            <person name="Han C."/>
            <person name="Larimer F."/>
            <person name="Land M."/>
            <person name="Hauser L."/>
            <person name="Markowitz V."/>
            <person name="Cheng J.-F."/>
            <person name="Hugenholtz P."/>
            <person name="Woyke T."/>
            <person name="Wu D."/>
            <person name="Klenk H.-P."/>
            <person name="Eisen J.A."/>
        </authorList>
    </citation>
    <scope>NUCLEOTIDE SEQUENCE [LARGE SCALE GENOMIC DNA]</scope>
    <source>
        <strain evidence="3">ATCC 700099 / DSM 44233 / CIP 104796 / JCM 9543 / NBRC 105858 / Y-104</strain>
    </source>
</reference>
<evidence type="ECO:0000313" key="3">
    <source>
        <dbReference type="Proteomes" id="UP000002218"/>
    </source>
</evidence>
<name>C8X8X6_NAKMY</name>
<gene>
    <name evidence="2" type="ordered locus">Namu_4798</name>
</gene>
<evidence type="ECO:0000256" key="1">
    <source>
        <dbReference type="SAM" id="Phobius"/>
    </source>
</evidence>
<keyword evidence="3" id="KW-1185">Reference proteome</keyword>
<dbReference type="KEGG" id="nml:Namu_4798"/>
<dbReference type="InParanoid" id="C8X8X6"/>
<organism evidence="2 3">
    <name type="scientific">Nakamurella multipartita (strain ATCC 700099 / DSM 44233 / CIP 104796 / JCM 9543 / NBRC 105858 / Y-104)</name>
    <name type="common">Microsphaera multipartita</name>
    <dbReference type="NCBI Taxonomy" id="479431"/>
    <lineage>
        <taxon>Bacteria</taxon>
        <taxon>Bacillati</taxon>
        <taxon>Actinomycetota</taxon>
        <taxon>Actinomycetes</taxon>
        <taxon>Nakamurellales</taxon>
        <taxon>Nakamurellaceae</taxon>
        <taxon>Nakamurella</taxon>
    </lineage>
</organism>
<reference evidence="2 3" key="2">
    <citation type="journal article" date="2010" name="Stand. Genomic Sci.">
        <title>Complete genome sequence of Nakamurella multipartita type strain (Y-104).</title>
        <authorList>
            <person name="Tice H."/>
            <person name="Mayilraj S."/>
            <person name="Sims D."/>
            <person name="Lapidus A."/>
            <person name="Nolan M."/>
            <person name="Lucas S."/>
            <person name="Glavina Del Rio T."/>
            <person name="Copeland A."/>
            <person name="Cheng J.F."/>
            <person name="Meincke L."/>
            <person name="Bruce D."/>
            <person name="Goodwin L."/>
            <person name="Pitluck S."/>
            <person name="Ivanova N."/>
            <person name="Mavromatis K."/>
            <person name="Ovchinnikova G."/>
            <person name="Pati A."/>
            <person name="Chen A."/>
            <person name="Palaniappan K."/>
            <person name="Land M."/>
            <person name="Hauser L."/>
            <person name="Chang Y.J."/>
            <person name="Jeffries C.D."/>
            <person name="Detter J.C."/>
            <person name="Brettin T."/>
            <person name="Rohde M."/>
            <person name="Goker M."/>
            <person name="Bristow J."/>
            <person name="Eisen J.A."/>
            <person name="Markowitz V."/>
            <person name="Hugenholtz P."/>
            <person name="Kyrpides N.C."/>
            <person name="Klenk H.P."/>
            <person name="Chen F."/>
        </authorList>
    </citation>
    <scope>NUCLEOTIDE SEQUENCE [LARGE SCALE GENOMIC DNA]</scope>
    <source>
        <strain evidence="3">ATCC 700099 / DSM 44233 / CIP 104796 / JCM 9543 / NBRC 105858 / Y-104</strain>
    </source>
</reference>
<evidence type="ECO:0000313" key="2">
    <source>
        <dbReference type="EMBL" id="ACV81074.1"/>
    </source>
</evidence>
<dbReference type="EMBL" id="CP001737">
    <property type="protein sequence ID" value="ACV81074.1"/>
    <property type="molecule type" value="Genomic_DNA"/>
</dbReference>
<protein>
    <submittedName>
        <fullName evidence="2">Uncharacterized protein</fullName>
    </submittedName>
</protein>
<dbReference type="AlphaFoldDB" id="C8X8X6"/>